<dbReference type="AlphaFoldDB" id="A0A4S1WDA2"/>
<gene>
    <name evidence="1" type="ORF">E5A74_15740</name>
</gene>
<dbReference type="Proteomes" id="UP000309848">
    <property type="component" value="Unassembled WGS sequence"/>
</dbReference>
<accession>A0A4S1WDA2</accession>
<dbReference type="RefSeq" id="WP_135986580.1">
    <property type="nucleotide sequence ID" value="NZ_JAASQM010000001.1"/>
</dbReference>
<keyword evidence="2" id="KW-1185">Reference proteome</keyword>
<evidence type="ECO:0000313" key="2">
    <source>
        <dbReference type="Proteomes" id="UP000309848"/>
    </source>
</evidence>
<name>A0A4S1WDA2_9SPHN</name>
<protein>
    <submittedName>
        <fullName evidence="1">Uncharacterized protein</fullName>
    </submittedName>
</protein>
<evidence type="ECO:0000313" key="1">
    <source>
        <dbReference type="EMBL" id="TGX40025.1"/>
    </source>
</evidence>
<reference evidence="1 2" key="1">
    <citation type="submission" date="2019-04" db="EMBL/GenBank/DDBJ databases">
        <title>Sphingomonas psychrotolerans sp. nov., isolated from soil in the Tianshan Mountains, Xinjiang, China.</title>
        <authorList>
            <person name="Luo Y."/>
            <person name="Sheng H."/>
        </authorList>
    </citation>
    <scope>NUCLEOTIDE SEQUENCE [LARGE SCALE GENOMIC DNA]</scope>
    <source>
        <strain evidence="1 2">KIS18-15</strain>
    </source>
</reference>
<sequence>MNPLPILALVQAVYGGHFDPDARYVQCRYANGERALLLRGSPPDKKTLVIIASNGSVIDPSTLKFRDGALADIETNGGVASRAAIEALYEELSRLRPSAGNRTPYCRHPQKDGMR</sequence>
<proteinExistence type="predicted"/>
<comment type="caution">
    <text evidence="1">The sequence shown here is derived from an EMBL/GenBank/DDBJ whole genome shotgun (WGS) entry which is preliminary data.</text>
</comment>
<organism evidence="1 2">
    <name type="scientific">Sphingomonas naasensis</name>
    <dbReference type="NCBI Taxonomy" id="1344951"/>
    <lineage>
        <taxon>Bacteria</taxon>
        <taxon>Pseudomonadati</taxon>
        <taxon>Pseudomonadota</taxon>
        <taxon>Alphaproteobacteria</taxon>
        <taxon>Sphingomonadales</taxon>
        <taxon>Sphingomonadaceae</taxon>
        <taxon>Sphingomonas</taxon>
    </lineage>
</organism>
<dbReference type="EMBL" id="SRXU01000007">
    <property type="protein sequence ID" value="TGX40025.1"/>
    <property type="molecule type" value="Genomic_DNA"/>
</dbReference>